<proteinExistence type="predicted"/>
<evidence type="ECO:0000313" key="2">
    <source>
        <dbReference type="Proteomes" id="UP000022645"/>
    </source>
</evidence>
<evidence type="ECO:0000313" key="1">
    <source>
        <dbReference type="EMBL" id="EUC51759.1"/>
    </source>
</evidence>
<gene>
    <name evidence="1" type="ORF">HMPREF0581_0672</name>
</gene>
<sequence>MSKTDIYIRDIDSAVKAKLETISRQKGISLNVLVKTILSDYAIMPDIRLMNDKYENLFKDMTALYNYSLEKNEEIISENTALLRTILELIKS</sequence>
<dbReference type="AlphaFoldDB" id="X8IRD2"/>
<comment type="caution">
    <text evidence="1">The sequence shown here is derived from an EMBL/GenBank/DDBJ whole genome shotgun (WGS) entry which is preliminary data.</text>
</comment>
<protein>
    <submittedName>
        <fullName evidence="1">Uncharacterized protein</fullName>
    </submittedName>
</protein>
<dbReference type="EMBL" id="JALU01000024">
    <property type="protein sequence ID" value="EUC51759.1"/>
    <property type="molecule type" value="Genomic_DNA"/>
</dbReference>
<reference evidence="1 2" key="1">
    <citation type="submission" date="2014-01" db="EMBL/GenBank/DDBJ databases">
        <authorList>
            <person name="Durkin A.S."/>
            <person name="McCorrison J."/>
            <person name="Torralba M."/>
            <person name="Gillis M."/>
            <person name="Haft D.H."/>
            <person name="Methe B."/>
            <person name="Sutton G."/>
            <person name="Nelson K.E."/>
        </authorList>
    </citation>
    <scope>NUCLEOTIDE SEQUENCE [LARGE SCALE GENOMIC DNA]</scope>
    <source>
        <strain evidence="1 2">ATCC 33093</strain>
    </source>
</reference>
<accession>X8IRD2</accession>
<name>X8IRD2_9FIRM</name>
<dbReference type="RefSeq" id="WP_036381637.1">
    <property type="nucleotide sequence ID" value="NZ_JALU01000024.1"/>
</dbReference>
<organism evidence="1 2">
    <name type="scientific">Mogibacterium timidum ATCC 33093</name>
    <dbReference type="NCBI Taxonomy" id="1401079"/>
    <lineage>
        <taxon>Bacteria</taxon>
        <taxon>Bacillati</taxon>
        <taxon>Bacillota</taxon>
        <taxon>Clostridia</taxon>
        <taxon>Peptostreptococcales</taxon>
        <taxon>Anaerovoracaceae</taxon>
        <taxon>Mogibacterium</taxon>
    </lineage>
</organism>
<dbReference type="Proteomes" id="UP000022645">
    <property type="component" value="Unassembled WGS sequence"/>
</dbReference>